<dbReference type="EMBL" id="AP013066">
    <property type="protein sequence ID" value="BAN34282.1"/>
    <property type="molecule type" value="Genomic_DNA"/>
</dbReference>
<dbReference type="Proteomes" id="UP000015559">
    <property type="component" value="Chromosome"/>
</dbReference>
<dbReference type="HOGENOM" id="CLU_152592_0_0_4"/>
<dbReference type="AlphaFoldDB" id="S6B0S4"/>
<name>S6B0S4_SULDS</name>
<dbReference type="KEGG" id="sdr:SCD_n00433"/>
<evidence type="ECO:0000313" key="1">
    <source>
        <dbReference type="EMBL" id="BAN34282.1"/>
    </source>
</evidence>
<dbReference type="eggNOG" id="ENOG5032ZMZ">
    <property type="taxonomic scope" value="Bacteria"/>
</dbReference>
<dbReference type="RefSeq" id="WP_009206772.1">
    <property type="nucleotide sequence ID" value="NC_022357.1"/>
</dbReference>
<evidence type="ECO:0000313" key="2">
    <source>
        <dbReference type="Proteomes" id="UP000015559"/>
    </source>
</evidence>
<dbReference type="STRING" id="1163617.SCD_n00433"/>
<sequence>MMEYIFFNAELAERFAEFARLIGAGCEERSDNMGLIVAVPEDLDEELDNRLDTYYAHLLDEQAEMVEQTEPGLKHNTSINITLIDGRTCAIRIEPEMMNRLMGCLSIDEIHQLATTIARNVENPDNRPLCQT</sequence>
<proteinExistence type="predicted"/>
<organism evidence="1 2">
    <name type="scientific">Sulfuricella denitrificans (strain DSM 22764 / NBRC 105220 / skB26)</name>
    <dbReference type="NCBI Taxonomy" id="1163617"/>
    <lineage>
        <taxon>Bacteria</taxon>
        <taxon>Pseudomonadati</taxon>
        <taxon>Pseudomonadota</taxon>
        <taxon>Betaproteobacteria</taxon>
        <taxon>Nitrosomonadales</taxon>
        <taxon>Sulfuricellaceae</taxon>
        <taxon>Sulfuricella</taxon>
    </lineage>
</organism>
<keyword evidence="2" id="KW-1185">Reference proteome</keyword>
<gene>
    <name evidence="1" type="ORF">SCD_n00433</name>
</gene>
<reference evidence="1 2" key="1">
    <citation type="journal article" date="2012" name="Appl. Environ. Microbiol.">
        <title>Draft genome sequence of a psychrotolerant sulfur-oxidizing bacterium, Sulfuricella denitrificans skB26, and proteomic insights into cold adaptation.</title>
        <authorList>
            <person name="Watanabe T."/>
            <person name="Kojima H."/>
            <person name="Fukui M."/>
        </authorList>
    </citation>
    <scope>NUCLEOTIDE SEQUENCE [LARGE SCALE GENOMIC DNA]</scope>
    <source>
        <strain evidence="2">skB26</strain>
    </source>
</reference>
<accession>S6B0S4</accession>
<protein>
    <submittedName>
        <fullName evidence="1">Uncharacterized protein</fullName>
    </submittedName>
</protein>
<dbReference type="OrthoDB" id="8562913at2"/>